<dbReference type="AlphaFoldDB" id="A0A6M4PLJ0"/>
<sequence length="133" mass="14793">MADYQAVAGVRAAEAKTLADSGHYLGAVYLAGYVVECRLKTYLQLNGIRFPRSGHEGHNLRGLWRSAQFPPPPGHAHLFMVHWGTELRYEARLPADVDPKDLLKGGRELASWVATRIRQASSRRGSAGRRWIG</sequence>
<evidence type="ECO:0000313" key="1">
    <source>
        <dbReference type="EMBL" id="QJS09790.1"/>
    </source>
</evidence>
<keyword evidence="2" id="KW-1185">Reference proteome</keyword>
<proteinExistence type="predicted"/>
<organism evidence="1 2">
    <name type="scientific">Streptomyces argyrophylli</name>
    <dbReference type="NCBI Taxonomy" id="2726118"/>
    <lineage>
        <taxon>Bacteria</taxon>
        <taxon>Bacillati</taxon>
        <taxon>Actinomycetota</taxon>
        <taxon>Actinomycetes</taxon>
        <taxon>Kitasatosporales</taxon>
        <taxon>Streptomycetaceae</taxon>
        <taxon>Streptomyces</taxon>
    </lineage>
</organism>
<dbReference type="EMBL" id="CP053189">
    <property type="protein sequence ID" value="QJS09790.1"/>
    <property type="molecule type" value="Genomic_DNA"/>
</dbReference>
<dbReference type="Proteomes" id="UP000502641">
    <property type="component" value="Chromosome"/>
</dbReference>
<dbReference type="KEGG" id="sarg:HKX69_09860"/>
<evidence type="ECO:0000313" key="2">
    <source>
        <dbReference type="Proteomes" id="UP000502641"/>
    </source>
</evidence>
<gene>
    <name evidence="1" type="ORF">HKX69_09860</name>
</gene>
<accession>A0A6M4PLJ0</accession>
<reference evidence="1 2" key="1">
    <citation type="submission" date="2020-05" db="EMBL/GenBank/DDBJ databases">
        <authorList>
            <person name="Li K."/>
        </authorList>
    </citation>
    <scope>NUCLEOTIDE SEQUENCE [LARGE SCALE GENOMIC DNA]</scope>
    <source>
        <strain evidence="2">jing01</strain>
    </source>
</reference>
<name>A0A6M4PLJ0_9ACTN</name>
<protein>
    <submittedName>
        <fullName evidence="1">HEPN domain-containing protein</fullName>
    </submittedName>
</protein>
<dbReference type="RefSeq" id="WP_132788868.1">
    <property type="nucleotide sequence ID" value="NZ_CP053189.1"/>
</dbReference>